<comment type="caution">
    <text evidence="2">The sequence shown here is derived from an EMBL/GenBank/DDBJ whole genome shotgun (WGS) entry which is preliminary data.</text>
</comment>
<keyword evidence="1" id="KW-1133">Transmembrane helix</keyword>
<keyword evidence="1" id="KW-0812">Transmembrane</keyword>
<gene>
    <name evidence="2" type="ORF">DN069_12720</name>
</gene>
<evidence type="ECO:0008006" key="4">
    <source>
        <dbReference type="Google" id="ProtNLM"/>
    </source>
</evidence>
<keyword evidence="1" id="KW-0472">Membrane</keyword>
<feature type="transmembrane region" description="Helical" evidence="1">
    <location>
        <begin position="12"/>
        <end position="33"/>
    </location>
</feature>
<feature type="transmembrane region" description="Helical" evidence="1">
    <location>
        <begin position="129"/>
        <end position="151"/>
    </location>
</feature>
<organism evidence="2 3">
    <name type="scientific">Streptacidiphilus pinicola</name>
    <dbReference type="NCBI Taxonomy" id="2219663"/>
    <lineage>
        <taxon>Bacteria</taxon>
        <taxon>Bacillati</taxon>
        <taxon>Actinomycetota</taxon>
        <taxon>Actinomycetes</taxon>
        <taxon>Kitasatosporales</taxon>
        <taxon>Streptomycetaceae</taxon>
        <taxon>Streptacidiphilus</taxon>
    </lineage>
</organism>
<evidence type="ECO:0000313" key="3">
    <source>
        <dbReference type="Proteomes" id="UP000248889"/>
    </source>
</evidence>
<sequence length="198" mass="20553">MTQERTQRRARIALAVMAVAVGLGVLGGGVWAAQFPLRALPYALGVAGTPGTYVSRHCATELLRNRKAEDVCTGTFTATDGSLVDRSVTLHAPGRDAATVGRPVGMRRTSRGSYVRPGPGEVGLDLGGLFALLGYTLLLLGGVFRFLGLLCTGPDESATPASRRWNARARPLLRVGAAGGFLGLAAAFVGVVYSLVSG</sequence>
<protein>
    <recommendedName>
        <fullName evidence="4">DUF3592 domain-containing protein</fullName>
    </recommendedName>
</protein>
<accession>A0A2X0J4S2</accession>
<dbReference type="AlphaFoldDB" id="A0A2X0J4S2"/>
<keyword evidence="3" id="KW-1185">Reference proteome</keyword>
<dbReference type="Proteomes" id="UP000248889">
    <property type="component" value="Unassembled WGS sequence"/>
</dbReference>
<dbReference type="RefSeq" id="WP_111501055.1">
    <property type="nucleotide sequence ID" value="NZ_QKYN01000046.1"/>
</dbReference>
<proteinExistence type="predicted"/>
<dbReference type="EMBL" id="QKYN01000046">
    <property type="protein sequence ID" value="RAG85226.1"/>
    <property type="molecule type" value="Genomic_DNA"/>
</dbReference>
<feature type="transmembrane region" description="Helical" evidence="1">
    <location>
        <begin position="172"/>
        <end position="196"/>
    </location>
</feature>
<name>A0A2X0J4S2_9ACTN</name>
<evidence type="ECO:0000256" key="1">
    <source>
        <dbReference type="SAM" id="Phobius"/>
    </source>
</evidence>
<evidence type="ECO:0000313" key="2">
    <source>
        <dbReference type="EMBL" id="RAG85226.1"/>
    </source>
</evidence>
<reference evidence="2 3" key="1">
    <citation type="submission" date="2018-06" db="EMBL/GenBank/DDBJ databases">
        <title>Streptacidiphilus pinicola sp. nov., isolated from pine grove soil.</title>
        <authorList>
            <person name="Roh S.G."/>
            <person name="Park S."/>
            <person name="Kim M.-K."/>
            <person name="Yun B.-R."/>
            <person name="Park J."/>
            <person name="Kim M.J."/>
            <person name="Kim Y.S."/>
            <person name="Kim S.B."/>
        </authorList>
    </citation>
    <scope>NUCLEOTIDE SEQUENCE [LARGE SCALE GENOMIC DNA]</scope>
    <source>
        <strain evidence="2 3">MMS16-CNU450</strain>
    </source>
</reference>